<accession>A0A2U3QJQ7</accession>
<protein>
    <submittedName>
        <fullName evidence="1">Uncharacterized protein</fullName>
    </submittedName>
</protein>
<dbReference type="Proteomes" id="UP000245125">
    <property type="component" value="Unassembled WGS sequence"/>
</dbReference>
<keyword evidence="2" id="KW-1185">Reference proteome</keyword>
<name>A0A2U3QJQ7_9BACT</name>
<proteinExistence type="predicted"/>
<dbReference type="EMBL" id="OUUY01000112">
    <property type="protein sequence ID" value="SPQ01646.1"/>
    <property type="molecule type" value="Genomic_DNA"/>
</dbReference>
<organism evidence="1 2">
    <name type="scientific">Candidatus Sulfobium mesophilum</name>
    <dbReference type="NCBI Taxonomy" id="2016548"/>
    <lineage>
        <taxon>Bacteria</taxon>
        <taxon>Pseudomonadati</taxon>
        <taxon>Nitrospirota</taxon>
        <taxon>Nitrospiria</taxon>
        <taxon>Nitrospirales</taxon>
        <taxon>Nitrospiraceae</taxon>
        <taxon>Candidatus Sulfobium</taxon>
    </lineage>
</organism>
<dbReference type="AlphaFoldDB" id="A0A2U3QJQ7"/>
<evidence type="ECO:0000313" key="1">
    <source>
        <dbReference type="EMBL" id="SPQ01646.1"/>
    </source>
</evidence>
<reference evidence="2" key="1">
    <citation type="submission" date="2018-03" db="EMBL/GenBank/DDBJ databases">
        <authorList>
            <person name="Zecchin S."/>
        </authorList>
    </citation>
    <scope>NUCLEOTIDE SEQUENCE [LARGE SCALE GENOMIC DNA]</scope>
</reference>
<sequence length="149" mass="15831">MKAKSALFPVFMILSLVLCLVVSPKQSYAGTPEGTICFQDSLGDLWFLDYGNFLSGLNFDVHGFLIHSEVFCNGSFVEPVSGTATIDGDTVVLGVWSIANGPGAGCESISWHVVIDLSTFQSISGSFATQSGFTDVFSLSEIDCSSLLP</sequence>
<gene>
    <name evidence="1" type="ORF">NBG4_630016</name>
</gene>
<evidence type="ECO:0000313" key="2">
    <source>
        <dbReference type="Proteomes" id="UP000245125"/>
    </source>
</evidence>